<dbReference type="PANTHER" id="PTHR43727:SF2">
    <property type="entry name" value="GROUP IV DECARBOXYLASE"/>
    <property type="match status" value="1"/>
</dbReference>
<dbReference type="SUPFAM" id="SSF50621">
    <property type="entry name" value="Alanine racemase C-terminal domain-like"/>
    <property type="match status" value="1"/>
</dbReference>
<dbReference type="PRINTS" id="PR01181">
    <property type="entry name" value="DAPDCRBXLASE"/>
</dbReference>
<dbReference type="PANTHER" id="PTHR43727">
    <property type="entry name" value="DIAMINOPIMELATE DECARBOXYLASE"/>
    <property type="match status" value="1"/>
</dbReference>
<protein>
    <recommendedName>
        <fullName evidence="5 6">Diaminopimelate decarboxylase</fullName>
        <shortName evidence="5">DAP decarboxylase</shortName>
        <shortName evidence="5">DAPDC</shortName>
        <ecNumber evidence="5 6">4.1.1.20</ecNumber>
    </recommendedName>
</protein>
<feature type="binding site" evidence="5">
    <location>
        <position position="312"/>
    </location>
    <ligand>
        <name>substrate</name>
    </ligand>
</feature>
<dbReference type="InterPro" id="IPR009006">
    <property type="entry name" value="Ala_racemase/Decarboxylase_C"/>
</dbReference>
<keyword evidence="10" id="KW-1185">Reference proteome</keyword>
<dbReference type="InterPro" id="IPR000183">
    <property type="entry name" value="Orn/DAP/Arg_de-COase"/>
</dbReference>
<evidence type="ECO:0000256" key="4">
    <source>
        <dbReference type="ARBA" id="ARBA00023239"/>
    </source>
</evidence>
<comment type="subunit">
    <text evidence="5">Homodimer.</text>
</comment>
<feature type="binding site" evidence="5">
    <location>
        <begin position="273"/>
        <end position="276"/>
    </location>
    <ligand>
        <name>pyridoxal 5'-phosphate</name>
        <dbReference type="ChEBI" id="CHEBI:597326"/>
    </ligand>
</feature>
<comment type="similarity">
    <text evidence="5">Belongs to the Orn/Lys/Arg decarboxylase class-II family. LysA subfamily.</text>
</comment>
<dbReference type="EMBL" id="JBDKXB010000007">
    <property type="protein sequence ID" value="MEY6432257.1"/>
    <property type="molecule type" value="Genomic_DNA"/>
</dbReference>
<dbReference type="GO" id="GO:0008836">
    <property type="term" value="F:diaminopimelate decarboxylase activity"/>
    <property type="evidence" value="ECO:0007669"/>
    <property type="project" value="UniProtKB-EC"/>
</dbReference>
<dbReference type="EC" id="4.1.1.20" evidence="5 6"/>
<evidence type="ECO:0000256" key="6">
    <source>
        <dbReference type="NCBIfam" id="TIGR01048"/>
    </source>
</evidence>
<evidence type="ECO:0000256" key="1">
    <source>
        <dbReference type="ARBA" id="ARBA00001933"/>
    </source>
</evidence>
<comment type="caution">
    <text evidence="9">The sequence shown here is derived from an EMBL/GenBank/DDBJ whole genome shotgun (WGS) entry which is preliminary data.</text>
</comment>
<gene>
    <name evidence="5 9" type="primary">lysA</name>
    <name evidence="9" type="ORF">ABC977_07515</name>
</gene>
<dbReference type="Pfam" id="PF02784">
    <property type="entry name" value="Orn_Arg_deC_N"/>
    <property type="match status" value="1"/>
</dbReference>
<feature type="binding site" evidence="5">
    <location>
        <position position="276"/>
    </location>
    <ligand>
        <name>substrate</name>
    </ligand>
</feature>
<dbReference type="Gene3D" id="2.40.37.10">
    <property type="entry name" value="Lyase, Ornithine Decarboxylase, Chain A, domain 1"/>
    <property type="match status" value="1"/>
</dbReference>
<keyword evidence="3 5" id="KW-0663">Pyridoxal phosphate</keyword>
<dbReference type="Gene3D" id="3.20.20.10">
    <property type="entry name" value="Alanine racemase"/>
    <property type="match status" value="1"/>
</dbReference>
<feature type="binding site" evidence="5">
    <location>
        <position position="371"/>
    </location>
    <ligand>
        <name>substrate</name>
    </ligand>
</feature>
<dbReference type="InterPro" id="IPR029066">
    <property type="entry name" value="PLP-binding_barrel"/>
</dbReference>
<keyword evidence="5 7" id="KW-0457">Lysine biosynthesis</keyword>
<feature type="binding site" evidence="5">
    <location>
        <position position="239"/>
    </location>
    <ligand>
        <name>pyridoxal 5'-phosphate</name>
        <dbReference type="ChEBI" id="CHEBI:597326"/>
    </ligand>
</feature>
<dbReference type="InterPro" id="IPR002986">
    <property type="entry name" value="DAP_deCOOHase_LysA"/>
</dbReference>
<dbReference type="SUPFAM" id="SSF51419">
    <property type="entry name" value="PLP-binding barrel"/>
    <property type="match status" value="1"/>
</dbReference>
<dbReference type="NCBIfam" id="TIGR01048">
    <property type="entry name" value="lysA"/>
    <property type="match status" value="1"/>
</dbReference>
<name>A0ABV4BCM3_9GAMM</name>
<comment type="pathway">
    <text evidence="5 7">Amino-acid biosynthesis; L-lysine biosynthesis via DAP pathway; L-lysine from DL-2,6-diaminopimelate: step 1/1.</text>
</comment>
<dbReference type="InterPro" id="IPR022644">
    <property type="entry name" value="De-COase2_N"/>
</dbReference>
<evidence type="ECO:0000313" key="9">
    <source>
        <dbReference type="EMBL" id="MEY6432257.1"/>
    </source>
</evidence>
<proteinExistence type="inferred from homology"/>
<dbReference type="Proteomes" id="UP001564408">
    <property type="component" value="Unassembled WGS sequence"/>
</dbReference>
<dbReference type="PRINTS" id="PR01179">
    <property type="entry name" value="ODADCRBXLASE"/>
</dbReference>
<evidence type="ECO:0000313" key="10">
    <source>
        <dbReference type="Proteomes" id="UP001564408"/>
    </source>
</evidence>
<organism evidence="9 10">
    <name type="scientific">Thioalkalicoccus limnaeus</name>
    <dbReference type="NCBI Taxonomy" id="120681"/>
    <lineage>
        <taxon>Bacteria</taxon>
        <taxon>Pseudomonadati</taxon>
        <taxon>Pseudomonadota</taxon>
        <taxon>Gammaproteobacteria</taxon>
        <taxon>Chromatiales</taxon>
        <taxon>Chromatiaceae</taxon>
        <taxon>Thioalkalicoccus</taxon>
    </lineage>
</organism>
<feature type="modified residue" description="N6-(pyridoxal phosphate)lysine" evidence="5">
    <location>
        <position position="60"/>
    </location>
</feature>
<keyword evidence="5" id="KW-0028">Amino-acid biosynthesis</keyword>
<evidence type="ECO:0000256" key="2">
    <source>
        <dbReference type="ARBA" id="ARBA00022793"/>
    </source>
</evidence>
<dbReference type="RefSeq" id="WP_369666647.1">
    <property type="nucleotide sequence ID" value="NZ_JBDKXB010000007.1"/>
</dbReference>
<dbReference type="PROSITE" id="PS00878">
    <property type="entry name" value="ODR_DC_2_1"/>
    <property type="match status" value="1"/>
</dbReference>
<dbReference type="HAMAP" id="MF_02120">
    <property type="entry name" value="LysA"/>
    <property type="match status" value="1"/>
</dbReference>
<reference evidence="9 10" key="1">
    <citation type="submission" date="2024-05" db="EMBL/GenBank/DDBJ databases">
        <title>Genome Sequence and Characterization of the New Strain Purple Sulfur Bacterium of Genus Thioalkalicoccus.</title>
        <authorList>
            <person name="Bryantseva I.A."/>
            <person name="Kyndt J.A."/>
            <person name="Imhoff J.F."/>
        </authorList>
    </citation>
    <scope>NUCLEOTIDE SEQUENCE [LARGE SCALE GENOMIC DNA]</scope>
    <source>
        <strain evidence="9 10">Um2</strain>
    </source>
</reference>
<comment type="function">
    <text evidence="5">Specifically catalyzes the decarboxylation of meso-diaminopimelate (meso-DAP) to L-lysine.</text>
</comment>
<keyword evidence="2 5" id="KW-0210">Decarboxylase</keyword>
<sequence length="415" mass="45519">MDHFQYRGDELWAEDVPVADIAERFGTPCYLYSRATLERHWHAFDRAFHGHPHLICFAVKANSNLAVLDVLARLGSGFDIVSIGELERVLAAGGDPGRVIFSGVGKRADEMRRALEVGIRGFNVESEAELQRLDRVAQELGVVAPVSLRVNPDVDARTHPYIATGLKENKFGIDIAVAEAVYRRAAERPNLRVDGIDCHIGSQLTDLAPFIDALHRVLELAHRLEAVGIPIAHLDLGGGLGIRYVDEHPPEPADYAAQIGRHLADLPYEILLEPGRAIAGNAGLLLTRVEYLKPTAHKHFAILDAAMNDLLRPALYQAKQQIVPVRRRPDGEATLYDLVGPVCETGDFLGRERALALAPGDLLAVRGSGAYGFVMSSNYNSRPRAAEVMVDGEQVHLVRRRETIADLFAGESLLP</sequence>
<evidence type="ECO:0000256" key="3">
    <source>
        <dbReference type="ARBA" id="ARBA00022898"/>
    </source>
</evidence>
<comment type="catalytic activity">
    <reaction evidence="5 7">
        <text>meso-2,6-diaminopimelate + H(+) = L-lysine + CO2</text>
        <dbReference type="Rhea" id="RHEA:15101"/>
        <dbReference type="ChEBI" id="CHEBI:15378"/>
        <dbReference type="ChEBI" id="CHEBI:16526"/>
        <dbReference type="ChEBI" id="CHEBI:32551"/>
        <dbReference type="ChEBI" id="CHEBI:57791"/>
        <dbReference type="EC" id="4.1.1.20"/>
    </reaction>
</comment>
<dbReference type="CDD" id="cd06828">
    <property type="entry name" value="PLPDE_III_DapDC"/>
    <property type="match status" value="1"/>
</dbReference>
<evidence type="ECO:0000259" key="8">
    <source>
        <dbReference type="Pfam" id="PF02784"/>
    </source>
</evidence>
<feature type="binding site" evidence="5">
    <location>
        <position position="316"/>
    </location>
    <ligand>
        <name>substrate</name>
    </ligand>
</feature>
<keyword evidence="4 5" id="KW-0456">Lyase</keyword>
<accession>A0ABV4BCM3</accession>
<feature type="domain" description="Orn/DAP/Arg decarboxylase 2 N-terminal" evidence="8">
    <location>
        <begin position="35"/>
        <end position="279"/>
    </location>
</feature>
<comment type="cofactor">
    <cofactor evidence="1 5 7">
        <name>pyridoxal 5'-phosphate</name>
        <dbReference type="ChEBI" id="CHEBI:597326"/>
    </cofactor>
</comment>
<feature type="binding site" evidence="5">
    <location>
        <position position="344"/>
    </location>
    <ligand>
        <name>substrate</name>
    </ligand>
</feature>
<evidence type="ECO:0000256" key="5">
    <source>
        <dbReference type="HAMAP-Rule" id="MF_02120"/>
    </source>
</evidence>
<dbReference type="InterPro" id="IPR022653">
    <property type="entry name" value="De-COase2_pyr-phos_BS"/>
</dbReference>
<feature type="binding site" evidence="5">
    <location>
        <position position="371"/>
    </location>
    <ligand>
        <name>pyridoxal 5'-phosphate</name>
        <dbReference type="ChEBI" id="CHEBI:597326"/>
    </ligand>
</feature>
<evidence type="ECO:0000256" key="7">
    <source>
        <dbReference type="RuleBase" id="RU003738"/>
    </source>
</evidence>